<reference evidence="3" key="2">
    <citation type="submission" date="2025-08" db="UniProtKB">
        <authorList>
            <consortium name="RefSeq"/>
        </authorList>
    </citation>
    <scope>IDENTIFICATION</scope>
    <source>
        <tissue evidence="3">Leaf</tissue>
    </source>
</reference>
<keyword evidence="2" id="KW-1185">Reference proteome</keyword>
<dbReference type="SUPFAM" id="SSF56672">
    <property type="entry name" value="DNA/RNA polymerases"/>
    <property type="match status" value="1"/>
</dbReference>
<dbReference type="STRING" id="4096.A0A1U7V9E9"/>
<dbReference type="InterPro" id="IPR052343">
    <property type="entry name" value="Retrotransposon-Effector_Assoc"/>
</dbReference>
<proteinExistence type="predicted"/>
<protein>
    <submittedName>
        <fullName evidence="3">Uncharacterized protein LOC104213776</fullName>
    </submittedName>
</protein>
<dbReference type="InterPro" id="IPR000477">
    <property type="entry name" value="RT_dom"/>
</dbReference>
<organism evidence="2 3">
    <name type="scientific">Nicotiana sylvestris</name>
    <name type="common">Wood tobacco</name>
    <name type="synonym">South American tobacco</name>
    <dbReference type="NCBI Taxonomy" id="4096"/>
    <lineage>
        <taxon>Eukaryota</taxon>
        <taxon>Viridiplantae</taxon>
        <taxon>Streptophyta</taxon>
        <taxon>Embryophyta</taxon>
        <taxon>Tracheophyta</taxon>
        <taxon>Spermatophyta</taxon>
        <taxon>Magnoliopsida</taxon>
        <taxon>eudicotyledons</taxon>
        <taxon>Gunneridae</taxon>
        <taxon>Pentapetalae</taxon>
        <taxon>asterids</taxon>
        <taxon>lamiids</taxon>
        <taxon>Solanales</taxon>
        <taxon>Solanaceae</taxon>
        <taxon>Nicotianoideae</taxon>
        <taxon>Nicotianeae</taxon>
        <taxon>Nicotiana</taxon>
    </lineage>
</organism>
<dbReference type="RefSeq" id="XP_009761621.1">
    <property type="nucleotide sequence ID" value="XM_009763319.1"/>
</dbReference>
<dbReference type="AlphaFoldDB" id="A0A1U7V9E9"/>
<name>A0A1U7V9E9_NICSY</name>
<evidence type="ECO:0000313" key="2">
    <source>
        <dbReference type="Proteomes" id="UP000189701"/>
    </source>
</evidence>
<dbReference type="InterPro" id="IPR043502">
    <property type="entry name" value="DNA/RNA_pol_sf"/>
</dbReference>
<gene>
    <name evidence="3" type="primary">LOC104213776</name>
</gene>
<feature type="domain" description="Reverse transcriptase" evidence="1">
    <location>
        <begin position="223"/>
        <end position="332"/>
    </location>
</feature>
<dbReference type="Pfam" id="PF00078">
    <property type="entry name" value="RVT_1"/>
    <property type="match status" value="1"/>
</dbReference>
<sequence length="334" mass="38967">MGMHDDIFRQKARVNWFEEGNANTKYFHSTIRGRRRRLQILKIKDHRGQWIEGDANIGKAVVHHFQQQKARVNWFEEGDANTKYFHSTIRGRRRRLQILKIKDHRGQWIEGDANIGKAVVHHFQQFFNINHHYNDHDIINCIPRCVTDADNESLTAIPDTKEIRDAVFYMDPDSAVWPDGYNGKFFQSCWDIIKEDITDFVQDVFSGRRLTKFFSHTCLVLIPKVDSPNSFSDLRSISLNNFTANIISKILSKRLNPILGKLISENQSGFVKGRLITENILIAQEIDQGVNKKNRGGNAIIKLDMAKAYDRISWTFLIAVMRKFRFSENWIDMI</sequence>
<evidence type="ECO:0000313" key="3">
    <source>
        <dbReference type="RefSeq" id="XP_009761621.1"/>
    </source>
</evidence>
<dbReference type="PANTHER" id="PTHR46890:SF28">
    <property type="entry name" value="REVERSE TRANSCRIPTASE DOMAIN-CONTAINING PROTEIN"/>
    <property type="match status" value="1"/>
</dbReference>
<evidence type="ECO:0000259" key="1">
    <source>
        <dbReference type="Pfam" id="PF00078"/>
    </source>
</evidence>
<dbReference type="eggNOG" id="KOG1075">
    <property type="taxonomic scope" value="Eukaryota"/>
</dbReference>
<accession>A0A1U7V9E9</accession>
<dbReference type="PANTHER" id="PTHR46890">
    <property type="entry name" value="NON-LTR RETROLELEMENT REVERSE TRANSCRIPTASE-LIKE PROTEIN-RELATED"/>
    <property type="match status" value="1"/>
</dbReference>
<reference evidence="2" key="1">
    <citation type="journal article" date="2013" name="Genome Biol.">
        <title>Reference genomes and transcriptomes of Nicotiana sylvestris and Nicotiana tomentosiformis.</title>
        <authorList>
            <person name="Sierro N."/>
            <person name="Battey J.N."/>
            <person name="Ouadi S."/>
            <person name="Bovet L."/>
            <person name="Goepfert S."/>
            <person name="Bakaher N."/>
            <person name="Peitsch M.C."/>
            <person name="Ivanov N.V."/>
        </authorList>
    </citation>
    <scope>NUCLEOTIDE SEQUENCE [LARGE SCALE GENOMIC DNA]</scope>
</reference>
<dbReference type="OrthoDB" id="1937198at2759"/>
<dbReference type="Proteomes" id="UP000189701">
    <property type="component" value="Unplaced"/>
</dbReference>